<comment type="caution">
    <text evidence="2">The sequence shown here is derived from an EMBL/GenBank/DDBJ whole genome shotgun (WGS) entry which is preliminary data.</text>
</comment>
<evidence type="ECO:0000313" key="2">
    <source>
        <dbReference type="EMBL" id="GMI36563.1"/>
    </source>
</evidence>
<sequence>MDAAAVVILLFGLAAFAGLGYYFVSNYEDPPLWWPNFARPDWDKDPENFSNLETIGNAKTGETDETDTFTGAAVKGGGKYES</sequence>
<evidence type="ECO:0000256" key="1">
    <source>
        <dbReference type="SAM" id="MobiDB-lite"/>
    </source>
</evidence>
<gene>
    <name evidence="2" type="ORF">TrCOL_g1971</name>
</gene>
<proteinExistence type="predicted"/>
<accession>A0A9W7L6N7</accession>
<reference evidence="3" key="1">
    <citation type="journal article" date="2023" name="Commun. Biol.">
        <title>Genome analysis of Parmales, the sister group of diatoms, reveals the evolutionary specialization of diatoms from phago-mixotrophs to photoautotrophs.</title>
        <authorList>
            <person name="Ban H."/>
            <person name="Sato S."/>
            <person name="Yoshikawa S."/>
            <person name="Yamada K."/>
            <person name="Nakamura Y."/>
            <person name="Ichinomiya M."/>
            <person name="Sato N."/>
            <person name="Blanc-Mathieu R."/>
            <person name="Endo H."/>
            <person name="Kuwata A."/>
            <person name="Ogata H."/>
        </authorList>
    </citation>
    <scope>NUCLEOTIDE SEQUENCE [LARGE SCALE GENOMIC DNA]</scope>
</reference>
<dbReference type="EMBL" id="BRYA01000066">
    <property type="protein sequence ID" value="GMI36563.1"/>
    <property type="molecule type" value="Genomic_DNA"/>
</dbReference>
<dbReference type="OrthoDB" id="10413378at2759"/>
<name>A0A9W7L6N7_9STRA</name>
<organism evidence="2 3">
    <name type="scientific">Triparma columacea</name>
    <dbReference type="NCBI Taxonomy" id="722753"/>
    <lineage>
        <taxon>Eukaryota</taxon>
        <taxon>Sar</taxon>
        <taxon>Stramenopiles</taxon>
        <taxon>Ochrophyta</taxon>
        <taxon>Bolidophyceae</taxon>
        <taxon>Parmales</taxon>
        <taxon>Triparmaceae</taxon>
        <taxon>Triparma</taxon>
    </lineage>
</organism>
<keyword evidence="3" id="KW-1185">Reference proteome</keyword>
<dbReference type="AlphaFoldDB" id="A0A9W7L6N7"/>
<dbReference type="Proteomes" id="UP001165065">
    <property type="component" value="Unassembled WGS sequence"/>
</dbReference>
<evidence type="ECO:0000313" key="3">
    <source>
        <dbReference type="Proteomes" id="UP001165065"/>
    </source>
</evidence>
<protein>
    <submittedName>
        <fullName evidence="2">Uncharacterized protein</fullName>
    </submittedName>
</protein>
<feature type="region of interest" description="Disordered" evidence="1">
    <location>
        <begin position="59"/>
        <end position="82"/>
    </location>
</feature>